<protein>
    <submittedName>
        <fullName evidence="1">Uncharacterized protein</fullName>
    </submittedName>
</protein>
<dbReference type="AlphaFoldDB" id="A0A0F9ACA0"/>
<reference evidence="1" key="1">
    <citation type="journal article" date="2015" name="Nature">
        <title>Complex archaea that bridge the gap between prokaryotes and eukaryotes.</title>
        <authorList>
            <person name="Spang A."/>
            <person name="Saw J.H."/>
            <person name="Jorgensen S.L."/>
            <person name="Zaremba-Niedzwiedzka K."/>
            <person name="Martijn J."/>
            <person name="Lind A.E."/>
            <person name="van Eijk R."/>
            <person name="Schleper C."/>
            <person name="Guy L."/>
            <person name="Ettema T.J."/>
        </authorList>
    </citation>
    <scope>NUCLEOTIDE SEQUENCE</scope>
</reference>
<feature type="non-terminal residue" evidence="1">
    <location>
        <position position="1"/>
    </location>
</feature>
<gene>
    <name evidence="1" type="ORF">LCGC14_2668450</name>
</gene>
<dbReference type="EMBL" id="LAZR01046719">
    <property type="protein sequence ID" value="KKK95870.1"/>
    <property type="molecule type" value="Genomic_DNA"/>
</dbReference>
<sequence>EGHIYYPYQELIGSAASLLEVGEGVLDAALGALVEQRRVEVGCQ</sequence>
<accession>A0A0F9ACA0</accession>
<proteinExistence type="predicted"/>
<comment type="caution">
    <text evidence="1">The sequence shown here is derived from an EMBL/GenBank/DDBJ whole genome shotgun (WGS) entry which is preliminary data.</text>
</comment>
<dbReference type="Gene3D" id="1.10.10.2220">
    <property type="match status" value="1"/>
</dbReference>
<name>A0A0F9ACA0_9ZZZZ</name>
<evidence type="ECO:0000313" key="1">
    <source>
        <dbReference type="EMBL" id="KKK95870.1"/>
    </source>
</evidence>
<organism evidence="1">
    <name type="scientific">marine sediment metagenome</name>
    <dbReference type="NCBI Taxonomy" id="412755"/>
    <lineage>
        <taxon>unclassified sequences</taxon>
        <taxon>metagenomes</taxon>
        <taxon>ecological metagenomes</taxon>
    </lineage>
</organism>